<name>A0A316TFE3_9ACTN</name>
<feature type="domain" description="NAD(P)-binding" evidence="1">
    <location>
        <begin position="7"/>
        <end position="205"/>
    </location>
</feature>
<dbReference type="InterPro" id="IPR016040">
    <property type="entry name" value="NAD(P)-bd_dom"/>
</dbReference>
<reference evidence="2 3" key="1">
    <citation type="submission" date="2018-05" db="EMBL/GenBank/DDBJ databases">
        <title>Nocardioides silvaticus genome.</title>
        <authorList>
            <person name="Li C."/>
            <person name="Wang G."/>
        </authorList>
    </citation>
    <scope>NUCLEOTIDE SEQUENCE [LARGE SCALE GENOMIC DNA]</scope>
    <source>
        <strain evidence="2 3">CCTCC AB 2018079</strain>
    </source>
</reference>
<gene>
    <name evidence="2" type="ORF">DJ010_15125</name>
</gene>
<dbReference type="SUPFAM" id="SSF51735">
    <property type="entry name" value="NAD(P)-binding Rossmann-fold domains"/>
    <property type="match status" value="1"/>
</dbReference>
<accession>A0A316TFE3</accession>
<dbReference type="InterPro" id="IPR036291">
    <property type="entry name" value="NAD(P)-bd_dom_sf"/>
</dbReference>
<evidence type="ECO:0000313" key="2">
    <source>
        <dbReference type="EMBL" id="PWN01885.1"/>
    </source>
</evidence>
<sequence>MNILVVGASRGSGAAVVEALVAEGHRVTAFARTASSAGYGEEVVTVDGDVLDRDDLGKAMVGQDAVVVTLGISDNPVRVQYLRRASTALDIRSQGTRRVVEAMREAGIRRLAVQSTYGLGGGRRSLNLQWKLVFALLLRPQIRDTAVQEQLVRESGLDWTLVRPVALTDEETSAPAHVDTDDRRLGMHVARGQVARVFAAAVPDPATIGQTLSVSS</sequence>
<comment type="caution">
    <text evidence="2">The sequence shown here is derived from an EMBL/GenBank/DDBJ whole genome shotgun (WGS) entry which is preliminary data.</text>
</comment>
<evidence type="ECO:0000259" key="1">
    <source>
        <dbReference type="Pfam" id="PF13460"/>
    </source>
</evidence>
<dbReference type="PANTHER" id="PTHR15020">
    <property type="entry name" value="FLAVIN REDUCTASE-RELATED"/>
    <property type="match status" value="1"/>
</dbReference>
<dbReference type="Proteomes" id="UP000245507">
    <property type="component" value="Unassembled WGS sequence"/>
</dbReference>
<dbReference type="OrthoDB" id="9771302at2"/>
<dbReference type="Pfam" id="PF13460">
    <property type="entry name" value="NAD_binding_10"/>
    <property type="match status" value="1"/>
</dbReference>
<dbReference type="RefSeq" id="WP_109695244.1">
    <property type="nucleotide sequence ID" value="NZ_QGDD01000007.1"/>
</dbReference>
<protein>
    <submittedName>
        <fullName evidence="2">Epimerase</fullName>
    </submittedName>
</protein>
<dbReference type="PANTHER" id="PTHR15020:SF50">
    <property type="entry name" value="UPF0659 PROTEIN YMR090W"/>
    <property type="match status" value="1"/>
</dbReference>
<keyword evidence="3" id="KW-1185">Reference proteome</keyword>
<dbReference type="AlphaFoldDB" id="A0A316TFE3"/>
<proteinExistence type="predicted"/>
<dbReference type="Gene3D" id="3.40.50.720">
    <property type="entry name" value="NAD(P)-binding Rossmann-like Domain"/>
    <property type="match status" value="1"/>
</dbReference>
<organism evidence="2 3">
    <name type="scientific">Nocardioides silvaticus</name>
    <dbReference type="NCBI Taxonomy" id="2201891"/>
    <lineage>
        <taxon>Bacteria</taxon>
        <taxon>Bacillati</taxon>
        <taxon>Actinomycetota</taxon>
        <taxon>Actinomycetes</taxon>
        <taxon>Propionibacteriales</taxon>
        <taxon>Nocardioidaceae</taxon>
        <taxon>Nocardioides</taxon>
    </lineage>
</organism>
<evidence type="ECO:0000313" key="3">
    <source>
        <dbReference type="Proteomes" id="UP000245507"/>
    </source>
</evidence>
<dbReference type="EMBL" id="QGDD01000007">
    <property type="protein sequence ID" value="PWN01885.1"/>
    <property type="molecule type" value="Genomic_DNA"/>
</dbReference>